<dbReference type="Proteomes" id="UP001179280">
    <property type="component" value="Unassembled WGS sequence"/>
</dbReference>
<evidence type="ECO:0000313" key="3">
    <source>
        <dbReference type="Proteomes" id="UP001179280"/>
    </source>
</evidence>
<protein>
    <submittedName>
        <fullName evidence="2">Diamine N-acetyltransferase</fullName>
        <ecNumber evidence="2">2.3.1.57</ecNumber>
    </submittedName>
</protein>
<dbReference type="EC" id="2.3.1.57" evidence="2"/>
<dbReference type="Pfam" id="PF00583">
    <property type="entry name" value="Acetyltransf_1"/>
    <property type="match status" value="1"/>
</dbReference>
<comment type="caution">
    <text evidence="2">The sequence shown here is derived from an EMBL/GenBank/DDBJ whole genome shotgun (WGS) entry which is preliminary data.</text>
</comment>
<dbReference type="PROSITE" id="PS51186">
    <property type="entry name" value="GNAT"/>
    <property type="match status" value="1"/>
</dbReference>
<dbReference type="InterPro" id="IPR016181">
    <property type="entry name" value="Acyl_CoA_acyltransferase"/>
</dbReference>
<dbReference type="Gene3D" id="3.40.630.30">
    <property type="match status" value="1"/>
</dbReference>
<keyword evidence="2" id="KW-0012">Acyltransferase</keyword>
<dbReference type="RefSeq" id="WP_204463838.1">
    <property type="nucleotide sequence ID" value="NZ_JAFBCV010000001.1"/>
</dbReference>
<dbReference type="InterPro" id="IPR000182">
    <property type="entry name" value="GNAT_dom"/>
</dbReference>
<name>A0ABS2SNG5_9BACI</name>
<dbReference type="EMBL" id="JAFBCV010000001">
    <property type="protein sequence ID" value="MBM7837064.1"/>
    <property type="molecule type" value="Genomic_DNA"/>
</dbReference>
<dbReference type="InterPro" id="IPR050276">
    <property type="entry name" value="MshD_Acetyltransferase"/>
</dbReference>
<accession>A0ABS2SNG5</accession>
<gene>
    <name evidence="2" type="ORF">JOC54_000295</name>
</gene>
<dbReference type="GO" id="GO:0004145">
    <property type="term" value="F:diamine N-acetyltransferase activity"/>
    <property type="evidence" value="ECO:0007669"/>
    <property type="project" value="UniProtKB-EC"/>
</dbReference>
<organism evidence="2 3">
    <name type="scientific">Shouchella xiaoxiensis</name>
    <dbReference type="NCBI Taxonomy" id="766895"/>
    <lineage>
        <taxon>Bacteria</taxon>
        <taxon>Bacillati</taxon>
        <taxon>Bacillota</taxon>
        <taxon>Bacilli</taxon>
        <taxon>Bacillales</taxon>
        <taxon>Bacillaceae</taxon>
        <taxon>Shouchella</taxon>
    </lineage>
</organism>
<sequence length="151" mass="17324">MHKENVRIVELNQDNWYDCCELVVTPEQEPFIESNALSIAQSKYEPSLKPYGIYLDNQAIGFLMFNSVKEELDGYWIYRIMIDKNYQGKGLGKAATTLMIEEMTERLNAKKIVVGYHPENAGAHHLYKSLGFVDQGDRFGKEMAVVKVVKK</sequence>
<evidence type="ECO:0000313" key="2">
    <source>
        <dbReference type="EMBL" id="MBM7837064.1"/>
    </source>
</evidence>
<keyword evidence="3" id="KW-1185">Reference proteome</keyword>
<dbReference type="PANTHER" id="PTHR43617">
    <property type="entry name" value="L-AMINO ACID N-ACETYLTRANSFERASE"/>
    <property type="match status" value="1"/>
</dbReference>
<feature type="domain" description="N-acetyltransferase" evidence="1">
    <location>
        <begin position="6"/>
        <end position="151"/>
    </location>
</feature>
<proteinExistence type="predicted"/>
<dbReference type="SUPFAM" id="SSF55729">
    <property type="entry name" value="Acyl-CoA N-acyltransferases (Nat)"/>
    <property type="match status" value="1"/>
</dbReference>
<reference evidence="2" key="1">
    <citation type="submission" date="2021-01" db="EMBL/GenBank/DDBJ databases">
        <title>Genomic Encyclopedia of Type Strains, Phase IV (KMG-IV): sequencing the most valuable type-strain genomes for metagenomic binning, comparative biology and taxonomic classification.</title>
        <authorList>
            <person name="Goeker M."/>
        </authorList>
    </citation>
    <scope>NUCLEOTIDE SEQUENCE</scope>
    <source>
        <strain evidence="2">DSM 21943</strain>
    </source>
</reference>
<keyword evidence="2" id="KW-0808">Transferase</keyword>
<evidence type="ECO:0000259" key="1">
    <source>
        <dbReference type="PROSITE" id="PS51186"/>
    </source>
</evidence>
<dbReference type="CDD" id="cd04301">
    <property type="entry name" value="NAT_SF"/>
    <property type="match status" value="1"/>
</dbReference>